<evidence type="ECO:0000259" key="5">
    <source>
        <dbReference type="PROSITE" id="PS51296"/>
    </source>
</evidence>
<sequence length="244" mass="28008">MPGTVVEINNGIVTMTNELFTDAEIADMFTNKWAYFENQRATRQAELVAEKASRAPVPADLFEQVKAWWEPLMKRAPILCDGIGALVRFTIGDDDLVADFPKGEVRRYSDEACRYWFTIPADLVATNLRDHEIDWSNSIFLSVRFTAGRIGKFNEYLYTFMKCLSEQRIDYVENWYSEQSDTGEDVRIDDWLVQRRCPHLRADLSKTGTVEDGVLTCSLHDWKFDLASGRCLTSQGHEIRASKI</sequence>
<proteinExistence type="predicted"/>
<dbReference type="InterPro" id="IPR057330">
    <property type="entry name" value="SCP2_Rv3818"/>
</dbReference>
<evidence type="ECO:0000256" key="3">
    <source>
        <dbReference type="ARBA" id="ARBA00023004"/>
    </source>
</evidence>
<dbReference type="Pfam" id="PF25451">
    <property type="entry name" value="SCP2_Rv3818"/>
    <property type="match status" value="1"/>
</dbReference>
<protein>
    <submittedName>
        <fullName evidence="6">Unannotated protein</fullName>
    </submittedName>
</protein>
<dbReference type="GO" id="GO:0046872">
    <property type="term" value="F:metal ion binding"/>
    <property type="evidence" value="ECO:0007669"/>
    <property type="project" value="UniProtKB-KW"/>
</dbReference>
<feature type="domain" description="Rieske" evidence="5">
    <location>
        <begin position="193"/>
        <end position="244"/>
    </location>
</feature>
<dbReference type="EMBL" id="CAFBMB010000068">
    <property type="protein sequence ID" value="CAB4901520.1"/>
    <property type="molecule type" value="Genomic_DNA"/>
</dbReference>
<evidence type="ECO:0000256" key="1">
    <source>
        <dbReference type="ARBA" id="ARBA00022714"/>
    </source>
</evidence>
<keyword evidence="3" id="KW-0408">Iron</keyword>
<dbReference type="InterPro" id="IPR017941">
    <property type="entry name" value="Rieske_2Fe-2S"/>
</dbReference>
<dbReference type="InterPro" id="IPR036922">
    <property type="entry name" value="Rieske_2Fe-2S_sf"/>
</dbReference>
<gene>
    <name evidence="6" type="ORF">UFOPK3516_00961</name>
</gene>
<dbReference type="AlphaFoldDB" id="A0A6J7GA97"/>
<dbReference type="SUPFAM" id="SSF50022">
    <property type="entry name" value="ISP domain"/>
    <property type="match status" value="1"/>
</dbReference>
<dbReference type="CDD" id="cd03467">
    <property type="entry name" value="Rieske"/>
    <property type="match status" value="1"/>
</dbReference>
<dbReference type="PROSITE" id="PS51296">
    <property type="entry name" value="RIESKE"/>
    <property type="match status" value="1"/>
</dbReference>
<dbReference type="GO" id="GO:0051537">
    <property type="term" value="F:2 iron, 2 sulfur cluster binding"/>
    <property type="evidence" value="ECO:0007669"/>
    <property type="project" value="UniProtKB-KW"/>
</dbReference>
<organism evidence="6">
    <name type="scientific">freshwater metagenome</name>
    <dbReference type="NCBI Taxonomy" id="449393"/>
    <lineage>
        <taxon>unclassified sequences</taxon>
        <taxon>metagenomes</taxon>
        <taxon>ecological metagenomes</taxon>
    </lineage>
</organism>
<keyword evidence="4" id="KW-0411">Iron-sulfur</keyword>
<evidence type="ECO:0000256" key="2">
    <source>
        <dbReference type="ARBA" id="ARBA00022723"/>
    </source>
</evidence>
<evidence type="ECO:0000313" key="6">
    <source>
        <dbReference type="EMBL" id="CAB4901520.1"/>
    </source>
</evidence>
<name>A0A6J7GA97_9ZZZZ</name>
<evidence type="ECO:0000256" key="4">
    <source>
        <dbReference type="ARBA" id="ARBA00023014"/>
    </source>
</evidence>
<dbReference type="Pfam" id="PF00355">
    <property type="entry name" value="Rieske"/>
    <property type="match status" value="1"/>
</dbReference>
<dbReference type="Gene3D" id="2.102.10.10">
    <property type="entry name" value="Rieske [2Fe-2S] iron-sulphur domain"/>
    <property type="match status" value="1"/>
</dbReference>
<keyword evidence="2" id="KW-0479">Metal-binding</keyword>
<keyword evidence="1" id="KW-0001">2Fe-2S</keyword>
<accession>A0A6J7GA97</accession>
<reference evidence="6" key="1">
    <citation type="submission" date="2020-05" db="EMBL/GenBank/DDBJ databases">
        <authorList>
            <person name="Chiriac C."/>
            <person name="Salcher M."/>
            <person name="Ghai R."/>
            <person name="Kavagutti S V."/>
        </authorList>
    </citation>
    <scope>NUCLEOTIDE SEQUENCE</scope>
</reference>